<accession>A0A8J9YBX3</accession>
<reference evidence="1" key="1">
    <citation type="submission" date="2021-12" db="EMBL/GenBank/DDBJ databases">
        <authorList>
            <person name="Martin H S."/>
        </authorList>
    </citation>
    <scope>NUCLEOTIDE SEQUENCE</scope>
</reference>
<gene>
    <name evidence="1" type="ORF">BINO364_LOCUS6906</name>
</gene>
<evidence type="ECO:0000313" key="1">
    <source>
        <dbReference type="EMBL" id="CAH0720706.1"/>
    </source>
</evidence>
<keyword evidence="2" id="KW-1185">Reference proteome</keyword>
<protein>
    <submittedName>
        <fullName evidence="1">Uncharacterized protein</fullName>
    </submittedName>
</protein>
<organism evidence="1 2">
    <name type="scientific">Brenthis ino</name>
    <name type="common">lesser marbled fritillary</name>
    <dbReference type="NCBI Taxonomy" id="405034"/>
    <lineage>
        <taxon>Eukaryota</taxon>
        <taxon>Metazoa</taxon>
        <taxon>Ecdysozoa</taxon>
        <taxon>Arthropoda</taxon>
        <taxon>Hexapoda</taxon>
        <taxon>Insecta</taxon>
        <taxon>Pterygota</taxon>
        <taxon>Neoptera</taxon>
        <taxon>Endopterygota</taxon>
        <taxon>Lepidoptera</taxon>
        <taxon>Glossata</taxon>
        <taxon>Ditrysia</taxon>
        <taxon>Papilionoidea</taxon>
        <taxon>Nymphalidae</taxon>
        <taxon>Heliconiinae</taxon>
        <taxon>Argynnini</taxon>
        <taxon>Brenthis</taxon>
    </lineage>
</organism>
<name>A0A8J9YBX3_9NEOP</name>
<dbReference type="Proteomes" id="UP000838878">
    <property type="component" value="Chromosome 2"/>
</dbReference>
<sequence length="78" mass="8344">MTRCGAWGCGGEGAEAVASAHGERPGSTHKVAEVQCSRNTRPDPEQPHALPPLRAACHACAIALAPYPFVRRRYDYVA</sequence>
<dbReference type="EMBL" id="OV170222">
    <property type="protein sequence ID" value="CAH0720706.1"/>
    <property type="molecule type" value="Genomic_DNA"/>
</dbReference>
<dbReference type="OrthoDB" id="7437975at2759"/>
<proteinExistence type="predicted"/>
<dbReference type="AlphaFoldDB" id="A0A8J9YBX3"/>
<feature type="non-terminal residue" evidence="1">
    <location>
        <position position="78"/>
    </location>
</feature>
<evidence type="ECO:0000313" key="2">
    <source>
        <dbReference type="Proteomes" id="UP000838878"/>
    </source>
</evidence>